<evidence type="ECO:0000256" key="1">
    <source>
        <dbReference type="SAM" id="Phobius"/>
    </source>
</evidence>
<keyword evidence="1" id="KW-1133">Transmembrane helix</keyword>
<feature type="transmembrane region" description="Helical" evidence="1">
    <location>
        <begin position="28"/>
        <end position="48"/>
    </location>
</feature>
<dbReference type="HOGENOM" id="CLU_2792986_0_0_0"/>
<dbReference type="STRING" id="716544.wcw_1359"/>
<evidence type="ECO:0000313" key="2">
    <source>
        <dbReference type="EMBL" id="ADI38710.1"/>
    </source>
</evidence>
<sequence length="68" mass="7939">MIKSKRSELAMLQWMKKFKEATPLTKNALIALIIWAVPVVLMTIYCYARLDFVRSYDSFQPVEHSTSK</sequence>
<evidence type="ECO:0000313" key="3">
    <source>
        <dbReference type="Proteomes" id="UP000001505"/>
    </source>
</evidence>
<dbReference type="Proteomes" id="UP000001505">
    <property type="component" value="Chromosome"/>
</dbReference>
<dbReference type="AlphaFoldDB" id="D6YRL5"/>
<reference evidence="2 3" key="1">
    <citation type="journal article" date="2010" name="PLoS ONE">
        <title>The Waddlia genome: a window into chlamydial biology.</title>
        <authorList>
            <person name="Bertelli C."/>
            <person name="Collyn F."/>
            <person name="Croxatto A."/>
            <person name="Ruckert C."/>
            <person name="Polkinghorne A."/>
            <person name="Kebbi-Beghdadi C."/>
            <person name="Goesmann A."/>
            <person name="Vaughan L."/>
            <person name="Greub G."/>
        </authorList>
    </citation>
    <scope>NUCLEOTIDE SEQUENCE [LARGE SCALE GENOMIC DNA]</scope>
    <source>
        <strain evidence="3">ATCC VR-1470 / WSU 86-1044</strain>
    </source>
</reference>
<keyword evidence="1" id="KW-0472">Membrane</keyword>
<name>D6YRL5_WADCW</name>
<protein>
    <submittedName>
        <fullName evidence="2">Uncharacterized protein</fullName>
    </submittedName>
</protein>
<keyword evidence="3" id="KW-1185">Reference proteome</keyword>
<proteinExistence type="predicted"/>
<dbReference type="KEGG" id="wch:wcw_1359"/>
<gene>
    <name evidence="2" type="ordered locus">wcw_1359</name>
</gene>
<dbReference type="RefSeq" id="WP_013182421.1">
    <property type="nucleotide sequence ID" value="NC_014225.1"/>
</dbReference>
<accession>D6YRL5</accession>
<organism evidence="2 3">
    <name type="scientific">Waddlia chondrophila (strain ATCC VR-1470 / WSU 86-1044)</name>
    <dbReference type="NCBI Taxonomy" id="716544"/>
    <lineage>
        <taxon>Bacteria</taxon>
        <taxon>Pseudomonadati</taxon>
        <taxon>Chlamydiota</taxon>
        <taxon>Chlamydiia</taxon>
        <taxon>Parachlamydiales</taxon>
        <taxon>Waddliaceae</taxon>
        <taxon>Waddlia</taxon>
    </lineage>
</organism>
<keyword evidence="1" id="KW-0812">Transmembrane</keyword>
<dbReference type="EMBL" id="CP001928">
    <property type="protein sequence ID" value="ADI38710.1"/>
    <property type="molecule type" value="Genomic_DNA"/>
</dbReference>